<evidence type="ECO:0000313" key="10">
    <source>
        <dbReference type="Proteomes" id="UP000184603"/>
    </source>
</evidence>
<protein>
    <recommendedName>
        <fullName evidence="4">GDP-mannose pyrophosphatase</fullName>
    </recommendedName>
    <alternativeName>
        <fullName evidence="6">GDP-mannose hydrolase</fullName>
    </alternativeName>
    <alternativeName>
        <fullName evidence="7">GDPMK</fullName>
    </alternativeName>
</protein>
<dbReference type="GO" id="GO:0019693">
    <property type="term" value="P:ribose phosphate metabolic process"/>
    <property type="evidence" value="ECO:0007669"/>
    <property type="project" value="TreeGrafter"/>
</dbReference>
<keyword evidence="10" id="KW-1185">Reference proteome</keyword>
<dbReference type="RefSeq" id="WP_073613849.1">
    <property type="nucleotide sequence ID" value="NZ_FRFE01000011.1"/>
</dbReference>
<dbReference type="InterPro" id="IPR000086">
    <property type="entry name" value="NUDIX_hydrolase_dom"/>
</dbReference>
<evidence type="ECO:0000256" key="3">
    <source>
        <dbReference type="ARBA" id="ARBA00007275"/>
    </source>
</evidence>
<dbReference type="Proteomes" id="UP000184603">
    <property type="component" value="Unassembled WGS sequence"/>
</dbReference>
<dbReference type="PROSITE" id="PS51462">
    <property type="entry name" value="NUDIX"/>
    <property type="match status" value="1"/>
</dbReference>
<evidence type="ECO:0000313" key="9">
    <source>
        <dbReference type="EMBL" id="SHO48959.1"/>
    </source>
</evidence>
<dbReference type="STRING" id="1121416.SAMN02745220_02562"/>
<dbReference type="GO" id="GO:0005829">
    <property type="term" value="C:cytosol"/>
    <property type="evidence" value="ECO:0007669"/>
    <property type="project" value="TreeGrafter"/>
</dbReference>
<evidence type="ECO:0000256" key="4">
    <source>
        <dbReference type="ARBA" id="ARBA00016377"/>
    </source>
</evidence>
<gene>
    <name evidence="9" type="ORF">SAMN02745220_02562</name>
</gene>
<dbReference type="GO" id="GO:0006753">
    <property type="term" value="P:nucleoside phosphate metabolic process"/>
    <property type="evidence" value="ECO:0007669"/>
    <property type="project" value="TreeGrafter"/>
</dbReference>
<dbReference type="SUPFAM" id="SSF55811">
    <property type="entry name" value="Nudix"/>
    <property type="match status" value="1"/>
</dbReference>
<evidence type="ECO:0000256" key="5">
    <source>
        <dbReference type="ARBA" id="ARBA00022801"/>
    </source>
</evidence>
<dbReference type="EMBL" id="FRFE01000011">
    <property type="protein sequence ID" value="SHO48959.1"/>
    <property type="molecule type" value="Genomic_DNA"/>
</dbReference>
<evidence type="ECO:0000256" key="2">
    <source>
        <dbReference type="ARBA" id="ARBA00001946"/>
    </source>
</evidence>
<dbReference type="GO" id="GO:0016787">
    <property type="term" value="F:hydrolase activity"/>
    <property type="evidence" value="ECO:0007669"/>
    <property type="project" value="UniProtKB-KW"/>
</dbReference>
<comment type="catalytic activity">
    <reaction evidence="1">
        <text>GDP-alpha-D-mannose + H2O = alpha-D-mannose 1-phosphate + GMP + 2 H(+)</text>
        <dbReference type="Rhea" id="RHEA:27978"/>
        <dbReference type="ChEBI" id="CHEBI:15377"/>
        <dbReference type="ChEBI" id="CHEBI:15378"/>
        <dbReference type="ChEBI" id="CHEBI:57527"/>
        <dbReference type="ChEBI" id="CHEBI:58115"/>
        <dbReference type="ChEBI" id="CHEBI:58409"/>
    </reaction>
</comment>
<evidence type="ECO:0000256" key="1">
    <source>
        <dbReference type="ARBA" id="ARBA00000847"/>
    </source>
</evidence>
<comment type="similarity">
    <text evidence="3">Belongs to the Nudix hydrolase family. NudK subfamily.</text>
</comment>
<dbReference type="AlphaFoldDB" id="A0A1M7Y8M1"/>
<accession>A0A1M7Y8M1</accession>
<dbReference type="CDD" id="cd03424">
    <property type="entry name" value="NUDIX_ADPRase_Nudt5_UGPPase_Nudt14"/>
    <property type="match status" value="1"/>
</dbReference>
<sequence>MDKNQKEIDESWEVQPGKVVLKTPVVTINAGPVRCKRSGREKEFFLFDFPDWVNIVAITSEQQIVLIRQFRYGTKKMEIEIPGGMVNPGENPLAAGCRELLEETGYAGNSARIIGKVCPNPAIQRNACYTVLVEDVKKVADPALDDMEDIECLLYSEADVRQLIKTGEIDHGLVLNALMFYDDLKG</sequence>
<reference evidence="9 10" key="1">
    <citation type="submission" date="2016-12" db="EMBL/GenBank/DDBJ databases">
        <authorList>
            <person name="Song W.-J."/>
            <person name="Kurnit D.M."/>
        </authorList>
    </citation>
    <scope>NUCLEOTIDE SEQUENCE [LARGE SCALE GENOMIC DNA]</scope>
    <source>
        <strain evidence="9 10">DSM 18488</strain>
    </source>
</reference>
<keyword evidence="5" id="KW-0378">Hydrolase</keyword>
<dbReference type="Gene3D" id="3.90.79.10">
    <property type="entry name" value="Nucleoside Triphosphate Pyrophosphohydrolase"/>
    <property type="match status" value="1"/>
</dbReference>
<proteinExistence type="inferred from homology"/>
<evidence type="ECO:0000256" key="7">
    <source>
        <dbReference type="ARBA" id="ARBA00032272"/>
    </source>
</evidence>
<dbReference type="PANTHER" id="PTHR11839:SF18">
    <property type="entry name" value="NUDIX HYDROLASE DOMAIN-CONTAINING PROTEIN"/>
    <property type="match status" value="1"/>
</dbReference>
<evidence type="ECO:0000259" key="8">
    <source>
        <dbReference type="PROSITE" id="PS51462"/>
    </source>
</evidence>
<dbReference type="Pfam" id="PF00293">
    <property type="entry name" value="NUDIX"/>
    <property type="match status" value="1"/>
</dbReference>
<name>A0A1M7Y8M1_9BACT</name>
<feature type="domain" description="Nudix hydrolase" evidence="8">
    <location>
        <begin position="48"/>
        <end position="177"/>
    </location>
</feature>
<dbReference type="InterPro" id="IPR015797">
    <property type="entry name" value="NUDIX_hydrolase-like_dom_sf"/>
</dbReference>
<evidence type="ECO:0000256" key="6">
    <source>
        <dbReference type="ARBA" id="ARBA00032162"/>
    </source>
</evidence>
<dbReference type="OrthoDB" id="9806150at2"/>
<dbReference type="PANTHER" id="PTHR11839">
    <property type="entry name" value="UDP/ADP-SUGAR PYROPHOSPHATASE"/>
    <property type="match status" value="1"/>
</dbReference>
<organism evidence="9 10">
    <name type="scientific">Desulfopila aestuarii DSM 18488</name>
    <dbReference type="NCBI Taxonomy" id="1121416"/>
    <lineage>
        <taxon>Bacteria</taxon>
        <taxon>Pseudomonadati</taxon>
        <taxon>Thermodesulfobacteriota</taxon>
        <taxon>Desulfobulbia</taxon>
        <taxon>Desulfobulbales</taxon>
        <taxon>Desulfocapsaceae</taxon>
        <taxon>Desulfopila</taxon>
    </lineage>
</organism>
<comment type="cofactor">
    <cofactor evidence="2">
        <name>Mg(2+)</name>
        <dbReference type="ChEBI" id="CHEBI:18420"/>
    </cofactor>
</comment>